<proteinExistence type="predicted"/>
<feature type="region of interest" description="Disordered" evidence="1">
    <location>
        <begin position="193"/>
        <end position="239"/>
    </location>
</feature>
<protein>
    <submittedName>
        <fullName evidence="2">Uncharacterized protein</fullName>
    </submittedName>
</protein>
<gene>
    <name evidence="2" type="ORF">HNQ39_005703</name>
</gene>
<keyword evidence="3" id="KW-1185">Reference proteome</keyword>
<dbReference type="RefSeq" id="WP_184203944.1">
    <property type="nucleotide sequence ID" value="NZ_JACHGW010000009.1"/>
</dbReference>
<organism evidence="2 3">
    <name type="scientific">Armatimonas rosea</name>
    <dbReference type="NCBI Taxonomy" id="685828"/>
    <lineage>
        <taxon>Bacteria</taxon>
        <taxon>Bacillati</taxon>
        <taxon>Armatimonadota</taxon>
        <taxon>Armatimonadia</taxon>
        <taxon>Armatimonadales</taxon>
        <taxon>Armatimonadaceae</taxon>
        <taxon>Armatimonas</taxon>
    </lineage>
</organism>
<dbReference type="AlphaFoldDB" id="A0A7W9SW93"/>
<evidence type="ECO:0000313" key="3">
    <source>
        <dbReference type="Proteomes" id="UP000520814"/>
    </source>
</evidence>
<evidence type="ECO:0000313" key="2">
    <source>
        <dbReference type="EMBL" id="MBB6053856.1"/>
    </source>
</evidence>
<evidence type="ECO:0000256" key="1">
    <source>
        <dbReference type="SAM" id="MobiDB-lite"/>
    </source>
</evidence>
<dbReference type="Proteomes" id="UP000520814">
    <property type="component" value="Unassembled WGS sequence"/>
</dbReference>
<name>A0A7W9SW93_ARMRO</name>
<accession>A0A7W9SW93</accession>
<feature type="compositionally biased region" description="Basic and acidic residues" evidence="1">
    <location>
        <begin position="207"/>
        <end position="218"/>
    </location>
</feature>
<comment type="caution">
    <text evidence="2">The sequence shown here is derived from an EMBL/GenBank/DDBJ whole genome shotgun (WGS) entry which is preliminary data.</text>
</comment>
<reference evidence="2 3" key="1">
    <citation type="submission" date="2020-08" db="EMBL/GenBank/DDBJ databases">
        <title>Genomic Encyclopedia of Type Strains, Phase IV (KMG-IV): sequencing the most valuable type-strain genomes for metagenomic binning, comparative biology and taxonomic classification.</title>
        <authorList>
            <person name="Goeker M."/>
        </authorList>
    </citation>
    <scope>NUCLEOTIDE SEQUENCE [LARGE SCALE GENOMIC DNA]</scope>
    <source>
        <strain evidence="2 3">DSM 23562</strain>
    </source>
</reference>
<sequence>MTLLSFLTPNGDIHPTIHEIAEVLGISAGSVRDFMEPLTQLHWQGAPLAIPLLRESGMDGYMLSPKAAVHVHKVILNAHLEETGEPVPEPLSYVPAGREAIIAASRAKYARPRAEVEREIEEALGHDPREADASPEGEARRRLYSLGVPREEIEGLLTEHSAQEALQQLDWLPLRGAKSPARFVVAAIRGHYEPPTGYPSPEQASADDPKPSADDPKPVDVTTTVEVSEDLPDIRWDLQ</sequence>
<dbReference type="EMBL" id="JACHGW010000009">
    <property type="protein sequence ID" value="MBB6053856.1"/>
    <property type="molecule type" value="Genomic_DNA"/>
</dbReference>